<dbReference type="Gene3D" id="3.90.550.10">
    <property type="entry name" value="Spore Coat Polysaccharide Biosynthesis Protein SpsA, Chain A"/>
    <property type="match status" value="1"/>
</dbReference>
<dbReference type="OrthoDB" id="196370at2157"/>
<evidence type="ECO:0000313" key="6">
    <source>
        <dbReference type="EMBL" id="RCU46338.1"/>
    </source>
</evidence>
<gene>
    <name evidence="6" type="ORF">DU504_02855</name>
</gene>
<evidence type="ECO:0000259" key="5">
    <source>
        <dbReference type="Pfam" id="PF00535"/>
    </source>
</evidence>
<dbReference type="PANTHER" id="PTHR43179">
    <property type="entry name" value="RHAMNOSYLTRANSFERASE WBBL"/>
    <property type="match status" value="1"/>
</dbReference>
<dbReference type="EMBL" id="QPHM01000001">
    <property type="protein sequence ID" value="RCU46338.1"/>
    <property type="molecule type" value="Genomic_DNA"/>
</dbReference>
<feature type="compositionally biased region" description="Basic and acidic residues" evidence="4">
    <location>
        <begin position="286"/>
        <end position="300"/>
    </location>
</feature>
<dbReference type="AlphaFoldDB" id="A0A368N6Z9"/>
<reference evidence="6 7" key="1">
    <citation type="submission" date="2018-07" db="EMBL/GenBank/DDBJ databases">
        <title>Genome sequences of Haloplanus salinus JCM 18368T.</title>
        <authorList>
            <person name="Kim Y.B."/>
            <person name="Roh S.W."/>
        </authorList>
    </citation>
    <scope>NUCLEOTIDE SEQUENCE [LARGE SCALE GENOMIC DNA]</scope>
    <source>
        <strain evidence="6 7">JCM 18368</strain>
    </source>
</reference>
<proteinExistence type="inferred from homology"/>
<keyword evidence="2" id="KW-0328">Glycosyltransferase</keyword>
<dbReference type="SUPFAM" id="SSF53448">
    <property type="entry name" value="Nucleotide-diphospho-sugar transferases"/>
    <property type="match status" value="1"/>
</dbReference>
<keyword evidence="7" id="KW-1185">Reference proteome</keyword>
<keyword evidence="3 6" id="KW-0808">Transferase</keyword>
<dbReference type="GO" id="GO:0016757">
    <property type="term" value="F:glycosyltransferase activity"/>
    <property type="evidence" value="ECO:0007669"/>
    <property type="project" value="UniProtKB-KW"/>
</dbReference>
<name>A0A368N6Z9_9EURY</name>
<dbReference type="PANTHER" id="PTHR43179:SF12">
    <property type="entry name" value="GALACTOFURANOSYLTRANSFERASE GLFT2"/>
    <property type="match status" value="1"/>
</dbReference>
<dbReference type="CDD" id="cd00761">
    <property type="entry name" value="Glyco_tranf_GTA_type"/>
    <property type="match status" value="1"/>
</dbReference>
<protein>
    <submittedName>
        <fullName evidence="6">Glycosyltransferase family 2 protein</fullName>
    </submittedName>
</protein>
<evidence type="ECO:0000256" key="2">
    <source>
        <dbReference type="ARBA" id="ARBA00022676"/>
    </source>
</evidence>
<feature type="domain" description="Glycosyltransferase 2-like" evidence="5">
    <location>
        <begin position="4"/>
        <end position="149"/>
    </location>
</feature>
<evidence type="ECO:0000256" key="1">
    <source>
        <dbReference type="ARBA" id="ARBA00006739"/>
    </source>
</evidence>
<dbReference type="RefSeq" id="WP_114447889.1">
    <property type="nucleotide sequence ID" value="NZ_QPHM01000001.1"/>
</dbReference>
<dbReference type="Proteomes" id="UP000252189">
    <property type="component" value="Unassembled WGS sequence"/>
</dbReference>
<evidence type="ECO:0000313" key="7">
    <source>
        <dbReference type="Proteomes" id="UP000252189"/>
    </source>
</evidence>
<accession>A0A368N6Z9</accession>
<feature type="region of interest" description="Disordered" evidence="4">
    <location>
        <begin position="105"/>
        <end position="125"/>
    </location>
</feature>
<organism evidence="6 7">
    <name type="scientific">Haloplanus salinus</name>
    <dbReference type="NCBI Taxonomy" id="1126245"/>
    <lineage>
        <taxon>Archaea</taxon>
        <taxon>Methanobacteriati</taxon>
        <taxon>Methanobacteriota</taxon>
        <taxon>Stenosarchaea group</taxon>
        <taxon>Halobacteria</taxon>
        <taxon>Halobacteriales</taxon>
        <taxon>Haloferacaceae</taxon>
        <taxon>Haloplanus</taxon>
    </lineage>
</organism>
<evidence type="ECO:0000256" key="4">
    <source>
        <dbReference type="SAM" id="MobiDB-lite"/>
    </source>
</evidence>
<feature type="region of interest" description="Disordered" evidence="4">
    <location>
        <begin position="276"/>
        <end position="300"/>
    </location>
</feature>
<dbReference type="InterPro" id="IPR001173">
    <property type="entry name" value="Glyco_trans_2-like"/>
</dbReference>
<comment type="caution">
    <text evidence="6">The sequence shown here is derived from an EMBL/GenBank/DDBJ whole genome shotgun (WGS) entry which is preliminary data.</text>
</comment>
<dbReference type="Pfam" id="PF00535">
    <property type="entry name" value="Glycos_transf_2"/>
    <property type="match status" value="1"/>
</dbReference>
<sequence>MDLSVVVPTLNGRDRLAACLDALDAHAPDAEVIVVNGPSTDGTTGMIRDRDDVDVLVEVSTRTANVSRNAGLEVVTGDVVALLRYDLVVEPSWLAGLEGGLPEAPVVTGPTHRTLDGGMTTEESERRRVGSREVTYFNGGNVAFRRSVLDALDGFDEYLETGGDRDAAHRLAALDYAVAWRPEMCVRQEYSADGGVTTGDRGVEFRSLAYRLVKNYGVQPAAATGTIRRALRDALDAGRDVVRGDLAPTEWFGTGRAVVTGVARGVADGLAARVEDRTPTRNPHGVSDRSDRAVARYDWR</sequence>
<comment type="similarity">
    <text evidence="1">Belongs to the glycosyltransferase 2 family.</text>
</comment>
<dbReference type="InterPro" id="IPR029044">
    <property type="entry name" value="Nucleotide-diphossugar_trans"/>
</dbReference>
<evidence type="ECO:0000256" key="3">
    <source>
        <dbReference type="ARBA" id="ARBA00022679"/>
    </source>
</evidence>